<keyword evidence="5" id="KW-1185">Reference proteome</keyword>
<dbReference type="InterPro" id="IPR010998">
    <property type="entry name" value="Integrase_recombinase_N"/>
</dbReference>
<organism evidence="4 5">
    <name type="scientific">Molorchus minor</name>
    <dbReference type="NCBI Taxonomy" id="1323400"/>
    <lineage>
        <taxon>Eukaryota</taxon>
        <taxon>Metazoa</taxon>
        <taxon>Ecdysozoa</taxon>
        <taxon>Arthropoda</taxon>
        <taxon>Hexapoda</taxon>
        <taxon>Insecta</taxon>
        <taxon>Pterygota</taxon>
        <taxon>Neoptera</taxon>
        <taxon>Endopterygota</taxon>
        <taxon>Coleoptera</taxon>
        <taxon>Polyphaga</taxon>
        <taxon>Cucujiformia</taxon>
        <taxon>Chrysomeloidea</taxon>
        <taxon>Cerambycidae</taxon>
        <taxon>Lamiinae</taxon>
        <taxon>Monochamini</taxon>
        <taxon>Molorchus</taxon>
    </lineage>
</organism>
<dbReference type="EMBL" id="JAPWTJ010000433">
    <property type="protein sequence ID" value="KAJ8978475.1"/>
    <property type="molecule type" value="Genomic_DNA"/>
</dbReference>
<dbReference type="InterPro" id="IPR002156">
    <property type="entry name" value="RNaseH_domain"/>
</dbReference>
<reference evidence="4" key="1">
    <citation type="journal article" date="2023" name="Insect Mol. Biol.">
        <title>Genome sequencing provides insights into the evolution of gene families encoding plant cell wall-degrading enzymes in longhorned beetles.</title>
        <authorList>
            <person name="Shin N.R."/>
            <person name="Okamura Y."/>
            <person name="Kirsch R."/>
            <person name="Pauchet Y."/>
        </authorList>
    </citation>
    <scope>NUCLEOTIDE SEQUENCE</scope>
    <source>
        <strain evidence="4">MMC_N1</strain>
    </source>
</reference>
<evidence type="ECO:0000256" key="2">
    <source>
        <dbReference type="ARBA" id="ARBA00023172"/>
    </source>
</evidence>
<dbReference type="Gene3D" id="3.30.420.10">
    <property type="entry name" value="Ribonuclease H-like superfamily/Ribonuclease H"/>
    <property type="match status" value="1"/>
</dbReference>
<dbReference type="SUPFAM" id="SSF53098">
    <property type="entry name" value="Ribonuclease H-like"/>
    <property type="match status" value="1"/>
</dbReference>
<dbReference type="Gene3D" id="1.10.443.10">
    <property type="entry name" value="Intergrase catalytic core"/>
    <property type="match status" value="1"/>
</dbReference>
<sequence>MSHGGDYSAFMPISDTVKTDLIWWSQNIRLATNNLHRDHFDLEISTDASLSGWGAYCQGESVSGWWSVEDKTHHINILELKAIFFGLKCFAKDLNCRNILIRTDNTTALACINKMGSVQHEMLNTLTRDIWLWCENKKLWIFASYISSKENWKADLASRSLQSQTEWSLNQDLFNHISRWLGKPDIDLFASIANYKCERYISWFQDPGAESVDAFTPGRASHVQGAYPGSSQTIREAFRRKGIPEAALDTMVGSLSDNTIKQYSTTFKRWWEFCQFRNISPFIGEVSDVIMFLQGILDSTENNFGSFNAHRAALSLITSKNLGEDPQVKRFIKGVFRVRPPKPKYKSTWDPQQVLQFLENSSHDSLKFLSCKLVTLLALATGERLQTISLIKCSNITFSESGATIRIPDIVKTSRPNFHQPNLSLPYFTRNPRLCVASCLKHYLDTTKRLRQTDCDFLFLTFNKPHGVASKQTLSRWVKNTLKEAGVDTTVFKAHSTRHASTSSALRKGGFFRHNQKFGRMECYV</sequence>
<keyword evidence="2" id="KW-0233">DNA recombination</keyword>
<dbReference type="InterPro" id="IPR011010">
    <property type="entry name" value="DNA_brk_join_enz"/>
</dbReference>
<dbReference type="PROSITE" id="PS51898">
    <property type="entry name" value="TYR_RECOMBINASE"/>
    <property type="match status" value="1"/>
</dbReference>
<evidence type="ECO:0000256" key="1">
    <source>
        <dbReference type="ARBA" id="ARBA00023125"/>
    </source>
</evidence>
<dbReference type="InterPro" id="IPR012337">
    <property type="entry name" value="RNaseH-like_sf"/>
</dbReference>
<dbReference type="InterPro" id="IPR036397">
    <property type="entry name" value="RNaseH_sf"/>
</dbReference>
<proteinExistence type="predicted"/>
<dbReference type="PANTHER" id="PTHR35617:SF3">
    <property type="entry name" value="CORE-BINDING (CB) DOMAIN-CONTAINING PROTEIN"/>
    <property type="match status" value="1"/>
</dbReference>
<accession>A0ABQ9JJT5</accession>
<dbReference type="CDD" id="cd09275">
    <property type="entry name" value="RNase_HI_RT_DIRS1"/>
    <property type="match status" value="1"/>
</dbReference>
<dbReference type="Pfam" id="PF13456">
    <property type="entry name" value="RVT_3"/>
    <property type="match status" value="1"/>
</dbReference>
<evidence type="ECO:0000259" key="3">
    <source>
        <dbReference type="PROSITE" id="PS51898"/>
    </source>
</evidence>
<dbReference type="InterPro" id="IPR013762">
    <property type="entry name" value="Integrase-like_cat_sf"/>
</dbReference>
<dbReference type="Proteomes" id="UP001162164">
    <property type="component" value="Unassembled WGS sequence"/>
</dbReference>
<protein>
    <recommendedName>
        <fullName evidence="3">Tyr recombinase domain-containing protein</fullName>
    </recommendedName>
</protein>
<gene>
    <name evidence="4" type="ORF">NQ317_006752</name>
</gene>
<dbReference type="PANTHER" id="PTHR35617">
    <property type="entry name" value="PHAGE_INTEGRASE DOMAIN-CONTAINING PROTEIN"/>
    <property type="match status" value="1"/>
</dbReference>
<keyword evidence="1" id="KW-0238">DNA-binding</keyword>
<feature type="domain" description="Tyr recombinase" evidence="3">
    <location>
        <begin position="344"/>
        <end position="525"/>
    </location>
</feature>
<dbReference type="Gene3D" id="1.10.150.130">
    <property type="match status" value="1"/>
</dbReference>
<evidence type="ECO:0000313" key="5">
    <source>
        <dbReference type="Proteomes" id="UP001162164"/>
    </source>
</evidence>
<evidence type="ECO:0000313" key="4">
    <source>
        <dbReference type="EMBL" id="KAJ8978475.1"/>
    </source>
</evidence>
<name>A0ABQ9JJT5_9CUCU</name>
<dbReference type="SUPFAM" id="SSF56349">
    <property type="entry name" value="DNA breaking-rejoining enzymes"/>
    <property type="match status" value="1"/>
</dbReference>
<comment type="caution">
    <text evidence="4">The sequence shown here is derived from an EMBL/GenBank/DDBJ whole genome shotgun (WGS) entry which is preliminary data.</text>
</comment>
<dbReference type="InterPro" id="IPR002104">
    <property type="entry name" value="Integrase_catalytic"/>
</dbReference>
<dbReference type="Pfam" id="PF00589">
    <property type="entry name" value="Phage_integrase"/>
    <property type="match status" value="1"/>
</dbReference>